<keyword evidence="6 9" id="KW-0769">Symport</keyword>
<dbReference type="PANTHER" id="PTHR30330:SF1">
    <property type="entry name" value="AMINO-ACID CARRIER PROTEIN ALST"/>
    <property type="match status" value="1"/>
</dbReference>
<feature type="transmembrane region" description="Helical" evidence="9">
    <location>
        <begin position="220"/>
        <end position="241"/>
    </location>
</feature>
<dbReference type="PRINTS" id="PR00175">
    <property type="entry name" value="NAALASMPORT"/>
</dbReference>
<dbReference type="AlphaFoldDB" id="A0A917IZE0"/>
<evidence type="ECO:0000256" key="9">
    <source>
        <dbReference type="RuleBase" id="RU363064"/>
    </source>
</evidence>
<dbReference type="GO" id="GO:0005886">
    <property type="term" value="C:plasma membrane"/>
    <property type="evidence" value="ECO:0007669"/>
    <property type="project" value="UniProtKB-SubCell"/>
</dbReference>
<keyword evidence="3 9" id="KW-0813">Transport</keyword>
<evidence type="ECO:0000256" key="7">
    <source>
        <dbReference type="ARBA" id="ARBA00022989"/>
    </source>
</evidence>
<dbReference type="GO" id="GO:0005283">
    <property type="term" value="F:amino acid:sodium symporter activity"/>
    <property type="evidence" value="ECO:0007669"/>
    <property type="project" value="InterPro"/>
</dbReference>
<evidence type="ECO:0000256" key="3">
    <source>
        <dbReference type="ARBA" id="ARBA00022448"/>
    </source>
</evidence>
<feature type="transmembrane region" description="Helical" evidence="9">
    <location>
        <begin position="142"/>
        <end position="161"/>
    </location>
</feature>
<dbReference type="EMBL" id="BMDC01000005">
    <property type="protein sequence ID" value="GGH67183.1"/>
    <property type="molecule type" value="Genomic_DNA"/>
</dbReference>
<evidence type="ECO:0000256" key="8">
    <source>
        <dbReference type="ARBA" id="ARBA00023136"/>
    </source>
</evidence>
<protein>
    <submittedName>
        <fullName evidence="10">Na+/alanine symporter</fullName>
    </submittedName>
</protein>
<dbReference type="PANTHER" id="PTHR30330">
    <property type="entry name" value="AGSS FAMILY TRANSPORTER, SODIUM-ALANINE"/>
    <property type="match status" value="1"/>
</dbReference>
<comment type="caution">
    <text evidence="10">The sequence shown here is derived from an EMBL/GenBank/DDBJ whole genome shotgun (WGS) entry which is preliminary data.</text>
</comment>
<dbReference type="NCBIfam" id="TIGR00835">
    <property type="entry name" value="agcS"/>
    <property type="match status" value="1"/>
</dbReference>
<dbReference type="InterPro" id="IPR001463">
    <property type="entry name" value="Na/Ala_symport"/>
</dbReference>
<feature type="transmembrane region" description="Helical" evidence="9">
    <location>
        <begin position="424"/>
        <end position="444"/>
    </location>
</feature>
<organism evidence="10 11">
    <name type="scientific">Rothia aerolata</name>
    <dbReference type="NCBI Taxonomy" id="1812262"/>
    <lineage>
        <taxon>Bacteria</taxon>
        <taxon>Bacillati</taxon>
        <taxon>Actinomycetota</taxon>
        <taxon>Actinomycetes</taxon>
        <taxon>Micrococcales</taxon>
        <taxon>Micrococcaceae</taxon>
        <taxon>Rothia</taxon>
    </lineage>
</organism>
<evidence type="ECO:0000256" key="6">
    <source>
        <dbReference type="ARBA" id="ARBA00022847"/>
    </source>
</evidence>
<dbReference type="Pfam" id="PF01235">
    <property type="entry name" value="Na_Ala_symp"/>
    <property type="match status" value="1"/>
</dbReference>
<feature type="transmembrane region" description="Helical" evidence="9">
    <location>
        <begin position="311"/>
        <end position="334"/>
    </location>
</feature>
<proteinExistence type="inferred from homology"/>
<feature type="transmembrane region" description="Helical" evidence="9">
    <location>
        <begin position="397"/>
        <end position="418"/>
    </location>
</feature>
<evidence type="ECO:0000313" key="11">
    <source>
        <dbReference type="Proteomes" id="UP000600171"/>
    </source>
</evidence>
<reference evidence="10 11" key="1">
    <citation type="journal article" date="2014" name="Int. J. Syst. Evol. Microbiol.">
        <title>Complete genome sequence of Corynebacterium casei LMG S-19264T (=DSM 44701T), isolated from a smear-ripened cheese.</title>
        <authorList>
            <consortium name="US DOE Joint Genome Institute (JGI-PGF)"/>
            <person name="Walter F."/>
            <person name="Albersmeier A."/>
            <person name="Kalinowski J."/>
            <person name="Ruckert C."/>
        </authorList>
    </citation>
    <scope>NUCLEOTIDE SEQUENCE [LARGE SCALE GENOMIC DNA]</scope>
    <source>
        <strain evidence="10 11">CCM 8669</strain>
    </source>
</reference>
<comment type="similarity">
    <text evidence="2 9">Belongs to the alanine or glycine:cation symporter (AGCS) (TC 2.A.25) family.</text>
</comment>
<evidence type="ECO:0000256" key="1">
    <source>
        <dbReference type="ARBA" id="ARBA00004651"/>
    </source>
</evidence>
<keyword evidence="8 9" id="KW-0472">Membrane</keyword>
<feature type="transmembrane region" description="Helical" evidence="9">
    <location>
        <begin position="354"/>
        <end position="377"/>
    </location>
</feature>
<dbReference type="RefSeq" id="WP_188360429.1">
    <property type="nucleotide sequence ID" value="NZ_BMDC01000005.1"/>
</dbReference>
<keyword evidence="7 9" id="KW-1133">Transmembrane helix</keyword>
<evidence type="ECO:0000313" key="10">
    <source>
        <dbReference type="EMBL" id="GGH67183.1"/>
    </source>
</evidence>
<keyword evidence="5 9" id="KW-0812">Transmembrane</keyword>
<comment type="subcellular location">
    <subcellularLocation>
        <location evidence="1 9">Cell membrane</location>
        <topology evidence="1 9">Multi-pass membrane protein</topology>
    </subcellularLocation>
</comment>
<feature type="transmembrane region" description="Helical" evidence="9">
    <location>
        <begin position="189"/>
        <end position="208"/>
    </location>
</feature>
<gene>
    <name evidence="10" type="ORF">GCM10007359_22050</name>
</gene>
<sequence>MEALTTLVTDIGGAIWNYMFAVLVGVGLYLTIRTRGVQFRSIGEMFRIIGEPSGNDSTGRKQISSFRAFTISAAARVGTGNIAGVAIAITLGGPGAVFWMWLIASLGAASAFVESTLAQLYKHHGKDSYVGGPAYYMQRGLNARWMGVLFAIVICLTYGFAFNSVQSNSIVDATSQSLSTFAPDVANSLMLKVIIGLVLVVLTAAIIFGGVRSISAVTQVVVPVMAVLYILLGLLVVVLNITAVPAVFLQIIQGAFGIREFVTGSVFGVIVQGMKRGLFSNEAGMGSAPNAAATAAVSHPAKQGYIQALGVYFDTILVCSVTAFIVLLSNPAYGDSAQGASLTQSALALQLGEWAIHFLTVAIFLFAFSSVIGNYYYGESNILFMTEKAWVLQVYRVLVLVCVFGGAVVALDFVWALADVFMAFMALLNLIAIALLAGIATKVLRHYENARLTGQEPIFNAYEFPELKNLESWDGNDTVTTRQFWIDYDAKKKAAKKK</sequence>
<feature type="transmembrane region" description="Helical" evidence="9">
    <location>
        <begin position="15"/>
        <end position="32"/>
    </location>
</feature>
<keyword evidence="11" id="KW-1185">Reference proteome</keyword>
<feature type="transmembrane region" description="Helical" evidence="9">
    <location>
        <begin position="68"/>
        <end position="92"/>
    </location>
</feature>
<name>A0A917IZE0_9MICC</name>
<accession>A0A917IZE0</accession>
<dbReference type="FunFam" id="1.20.1740.10:FF:000004">
    <property type="entry name" value="Sodium:alanine symporter family protein"/>
    <property type="match status" value="1"/>
</dbReference>
<evidence type="ECO:0000256" key="5">
    <source>
        <dbReference type="ARBA" id="ARBA00022692"/>
    </source>
</evidence>
<evidence type="ECO:0000256" key="2">
    <source>
        <dbReference type="ARBA" id="ARBA00009261"/>
    </source>
</evidence>
<keyword evidence="4 9" id="KW-1003">Cell membrane</keyword>
<dbReference type="Gene3D" id="1.20.1740.10">
    <property type="entry name" value="Amino acid/polyamine transporter I"/>
    <property type="match status" value="1"/>
</dbReference>
<dbReference type="Proteomes" id="UP000600171">
    <property type="component" value="Unassembled WGS sequence"/>
</dbReference>
<evidence type="ECO:0000256" key="4">
    <source>
        <dbReference type="ARBA" id="ARBA00022475"/>
    </source>
</evidence>